<dbReference type="Pfam" id="PF13523">
    <property type="entry name" value="Acetyltransf_8"/>
    <property type="match status" value="1"/>
</dbReference>
<gene>
    <name evidence="3" type="ORF">HZF24_09265</name>
</gene>
<dbReference type="RefSeq" id="WP_179238029.1">
    <property type="nucleotide sequence ID" value="NZ_JACBNQ010000009.1"/>
</dbReference>
<dbReference type="SUPFAM" id="SSF55729">
    <property type="entry name" value="Acyl-CoA N-acyltransferases (Nat)"/>
    <property type="match status" value="1"/>
</dbReference>
<dbReference type="PANTHER" id="PTHR31438">
    <property type="entry name" value="LYSINE N-ACYLTRANSFERASE C17G9.06C-RELATED"/>
    <property type="match status" value="1"/>
</dbReference>
<dbReference type="GO" id="GO:0046677">
    <property type="term" value="P:response to antibiotic"/>
    <property type="evidence" value="ECO:0007669"/>
    <property type="project" value="UniProtKB-KW"/>
</dbReference>
<evidence type="ECO:0000259" key="2">
    <source>
        <dbReference type="PROSITE" id="PS51186"/>
    </source>
</evidence>
<proteinExistence type="predicted"/>
<comment type="caution">
    <text evidence="3">The sequence shown here is derived from an EMBL/GenBank/DDBJ whole genome shotgun (WGS) entry which is preliminary data.</text>
</comment>
<dbReference type="InterPro" id="IPR016181">
    <property type="entry name" value="Acyl_CoA_acyltransferase"/>
</dbReference>
<reference evidence="3" key="1">
    <citation type="submission" date="2020-07" db="EMBL/GenBank/DDBJ databases">
        <title>Genomic analysis of a strain of Sedimentibacter Hydroxybenzoicus DSM7310.</title>
        <authorList>
            <person name="Ma S."/>
        </authorList>
    </citation>
    <scope>NUCLEOTIDE SEQUENCE</scope>
    <source>
        <strain evidence="3">DSM 7310</strain>
    </source>
</reference>
<sequence>MEDSTNDYNLMVNWLSNPMVKEYYGGLNNAVDLEIIIKKYRPRVLSESHVVACIIEIQGEPEGYIQYYPIKSDEDYDLKNKITIDFSKNNYGIDLFIYDEKNRNNGFGTIIIQLLLTYLFEQKNADEVFIDPQTWNQRAIRCYEKSGFTPIKVIEKRELFDGELRDNLIMSVKSKKTLAIT</sequence>
<name>A0A974GWR2_SEDHY</name>
<feature type="domain" description="N-acetyltransferase" evidence="2">
    <location>
        <begin position="11"/>
        <end position="169"/>
    </location>
</feature>
<dbReference type="Gene3D" id="3.40.630.30">
    <property type="match status" value="1"/>
</dbReference>
<accession>A0A974GWR2</accession>
<protein>
    <submittedName>
        <fullName evidence="3">GNAT family N-acetyltransferase</fullName>
    </submittedName>
</protein>
<dbReference type="PANTHER" id="PTHR31438:SF1">
    <property type="entry name" value="LYSINE N-ACYLTRANSFERASE C17G9.06C-RELATED"/>
    <property type="match status" value="1"/>
</dbReference>
<evidence type="ECO:0000313" key="4">
    <source>
        <dbReference type="Proteomes" id="UP000611629"/>
    </source>
</evidence>
<keyword evidence="4" id="KW-1185">Reference proteome</keyword>
<dbReference type="GO" id="GO:0016410">
    <property type="term" value="F:N-acyltransferase activity"/>
    <property type="evidence" value="ECO:0007669"/>
    <property type="project" value="TreeGrafter"/>
</dbReference>
<evidence type="ECO:0000313" key="3">
    <source>
        <dbReference type="EMBL" id="NYB74320.1"/>
    </source>
</evidence>
<dbReference type="InterPro" id="IPR000182">
    <property type="entry name" value="GNAT_dom"/>
</dbReference>
<evidence type="ECO:0000256" key="1">
    <source>
        <dbReference type="ARBA" id="ARBA00023251"/>
    </source>
</evidence>
<dbReference type="Proteomes" id="UP000611629">
    <property type="component" value="Unassembled WGS sequence"/>
</dbReference>
<dbReference type="EMBL" id="JACBNQ010000009">
    <property type="protein sequence ID" value="NYB74320.1"/>
    <property type="molecule type" value="Genomic_DNA"/>
</dbReference>
<organism evidence="3 4">
    <name type="scientific">Sedimentibacter hydroxybenzoicus DSM 7310</name>
    <dbReference type="NCBI Taxonomy" id="1123245"/>
    <lineage>
        <taxon>Bacteria</taxon>
        <taxon>Bacillati</taxon>
        <taxon>Bacillota</taxon>
        <taxon>Tissierellia</taxon>
        <taxon>Sedimentibacter</taxon>
    </lineage>
</organism>
<dbReference type="AlphaFoldDB" id="A0A974GWR2"/>
<dbReference type="PROSITE" id="PS51186">
    <property type="entry name" value="GNAT"/>
    <property type="match status" value="1"/>
</dbReference>
<keyword evidence="1" id="KW-0046">Antibiotic resistance</keyword>